<dbReference type="RefSeq" id="WP_037309562.1">
    <property type="nucleotide sequence ID" value="NZ_FOWS01000002.1"/>
</dbReference>
<comment type="similarity">
    <text evidence="2">Belongs to the zinc-containing alcohol dehydrogenase family.</text>
</comment>
<dbReference type="Pfam" id="PF00107">
    <property type="entry name" value="ADH_zinc_N"/>
    <property type="match status" value="1"/>
</dbReference>
<evidence type="ECO:0000313" key="7">
    <source>
        <dbReference type="EMBL" id="KHF44741.1"/>
    </source>
</evidence>
<dbReference type="SMART" id="SM00829">
    <property type="entry name" value="PKS_ER"/>
    <property type="match status" value="1"/>
</dbReference>
<evidence type="ECO:0000256" key="5">
    <source>
        <dbReference type="ARBA" id="ARBA00023002"/>
    </source>
</evidence>
<dbReference type="Proteomes" id="UP000030848">
    <property type="component" value="Unassembled WGS sequence"/>
</dbReference>
<dbReference type="InterPro" id="IPR013154">
    <property type="entry name" value="ADH-like_N"/>
</dbReference>
<evidence type="ECO:0000256" key="1">
    <source>
        <dbReference type="ARBA" id="ARBA00001947"/>
    </source>
</evidence>
<evidence type="ECO:0000256" key="2">
    <source>
        <dbReference type="ARBA" id="ARBA00008072"/>
    </source>
</evidence>
<name>A0A837DDV4_9PSEU</name>
<dbReference type="PANTHER" id="PTHR43161:SF9">
    <property type="entry name" value="SORBITOL DEHYDROGENASE"/>
    <property type="match status" value="1"/>
</dbReference>
<dbReference type="SUPFAM" id="SSF51735">
    <property type="entry name" value="NAD(P)-binding Rossmann-fold domains"/>
    <property type="match status" value="1"/>
</dbReference>
<dbReference type="PANTHER" id="PTHR43161">
    <property type="entry name" value="SORBITOL DEHYDROGENASE"/>
    <property type="match status" value="1"/>
</dbReference>
<proteinExistence type="inferred from homology"/>
<gene>
    <name evidence="7" type="ORF">MINT15_16230</name>
</gene>
<dbReference type="OrthoDB" id="3987021at2"/>
<sequence>MRRLFIHGAEDMRLEEVAVPRPGEGEVLLRVRYVGICGSDLHYYFHGRNGENLVREPFTPGHELSAVVEADPSGEWAAGTPVTVHPARYGTPVERLADQPHLWPGGDYLGSAANLPHRQGAAAEYLVVEKHMLRGLPSGLSLRDAALAEPLGVALHALTVAADGRGDLGDRALVLGAGPIGLLVVAALVARGVEHVAVGDVQEAALTRARALGAHETFLVGTDDVPTAAYPVVFECSAAPAALTQAIASAAPAGVVVQVGMLADTEIGVNLAPLVSKEVQLRGTFRFFTEIDEAVDMLAANPSISQVVTHVFPPTEAVTAFETARDSASSGKVLLEF</sequence>
<comment type="caution">
    <text evidence="7">The sequence shown here is derived from an EMBL/GenBank/DDBJ whole genome shotgun (WGS) entry which is preliminary data.</text>
</comment>
<evidence type="ECO:0000256" key="3">
    <source>
        <dbReference type="ARBA" id="ARBA00022723"/>
    </source>
</evidence>
<dbReference type="SUPFAM" id="SSF50129">
    <property type="entry name" value="GroES-like"/>
    <property type="match status" value="1"/>
</dbReference>
<protein>
    <submittedName>
        <fullName evidence="7">Alcohol dehydrogenase</fullName>
    </submittedName>
</protein>
<dbReference type="GO" id="GO:0016491">
    <property type="term" value="F:oxidoreductase activity"/>
    <property type="evidence" value="ECO:0007669"/>
    <property type="project" value="UniProtKB-KW"/>
</dbReference>
<dbReference type="EMBL" id="JRZE01000003">
    <property type="protein sequence ID" value="KHF44741.1"/>
    <property type="molecule type" value="Genomic_DNA"/>
</dbReference>
<reference evidence="7 8" key="1">
    <citation type="submission" date="2014-10" db="EMBL/GenBank/DDBJ databases">
        <title>Genome sequence of Micropolyspora internatus JCM3315.</title>
        <authorList>
            <person name="Shin S.-K."/>
            <person name="Yi H."/>
        </authorList>
    </citation>
    <scope>NUCLEOTIDE SEQUENCE [LARGE SCALE GENOMIC DNA]</scope>
    <source>
        <strain evidence="7 8">JCM 3315</strain>
    </source>
</reference>
<feature type="domain" description="Enoyl reductase (ER)" evidence="6">
    <location>
        <begin position="8"/>
        <end position="335"/>
    </location>
</feature>
<dbReference type="InterPro" id="IPR020843">
    <property type="entry name" value="ER"/>
</dbReference>
<dbReference type="GO" id="GO:0046872">
    <property type="term" value="F:metal ion binding"/>
    <property type="evidence" value="ECO:0007669"/>
    <property type="project" value="UniProtKB-KW"/>
</dbReference>
<dbReference type="InterPro" id="IPR036291">
    <property type="entry name" value="NAD(P)-bd_dom_sf"/>
</dbReference>
<dbReference type="InterPro" id="IPR013149">
    <property type="entry name" value="ADH-like_C"/>
</dbReference>
<dbReference type="CDD" id="cd08232">
    <property type="entry name" value="idonate-5-DH"/>
    <property type="match status" value="1"/>
</dbReference>
<dbReference type="Gene3D" id="3.90.180.10">
    <property type="entry name" value="Medium-chain alcohol dehydrogenases, catalytic domain"/>
    <property type="match status" value="1"/>
</dbReference>
<evidence type="ECO:0000259" key="6">
    <source>
        <dbReference type="SMART" id="SM00829"/>
    </source>
</evidence>
<keyword evidence="4" id="KW-0862">Zinc</keyword>
<accession>A0A837DDV4</accession>
<evidence type="ECO:0000256" key="4">
    <source>
        <dbReference type="ARBA" id="ARBA00022833"/>
    </source>
</evidence>
<keyword evidence="5" id="KW-0560">Oxidoreductase</keyword>
<keyword evidence="3" id="KW-0479">Metal-binding</keyword>
<dbReference type="Gene3D" id="3.40.50.720">
    <property type="entry name" value="NAD(P)-binding Rossmann-like Domain"/>
    <property type="match status" value="1"/>
</dbReference>
<dbReference type="InterPro" id="IPR011032">
    <property type="entry name" value="GroES-like_sf"/>
</dbReference>
<comment type="cofactor">
    <cofactor evidence="1">
        <name>Zn(2+)</name>
        <dbReference type="ChEBI" id="CHEBI:29105"/>
    </cofactor>
</comment>
<evidence type="ECO:0000313" key="8">
    <source>
        <dbReference type="Proteomes" id="UP000030848"/>
    </source>
</evidence>
<dbReference type="AlphaFoldDB" id="A0A837DDV4"/>
<dbReference type="Pfam" id="PF08240">
    <property type="entry name" value="ADH_N"/>
    <property type="match status" value="1"/>
</dbReference>
<organism evidence="7 8">
    <name type="scientific">Saccharomonospora viridis</name>
    <dbReference type="NCBI Taxonomy" id="1852"/>
    <lineage>
        <taxon>Bacteria</taxon>
        <taxon>Bacillati</taxon>
        <taxon>Actinomycetota</taxon>
        <taxon>Actinomycetes</taxon>
        <taxon>Pseudonocardiales</taxon>
        <taxon>Pseudonocardiaceae</taxon>
        <taxon>Saccharomonospora</taxon>
    </lineage>
</organism>